<dbReference type="GeneTree" id="ENSGT00940000168282"/>
<evidence type="ECO:0000256" key="7">
    <source>
        <dbReference type="ARBA" id="ARBA00023212"/>
    </source>
</evidence>
<feature type="region of interest" description="Disordered" evidence="9">
    <location>
        <begin position="1"/>
        <end position="23"/>
    </location>
</feature>
<feature type="region of interest" description="Disordered" evidence="9">
    <location>
        <begin position="583"/>
        <end position="605"/>
    </location>
</feature>
<dbReference type="Gene3D" id="2.20.110.10">
    <property type="entry name" value="Histone H3 K4-specific methyltransferase SET7/9 N-terminal domain"/>
    <property type="match status" value="5"/>
</dbReference>
<dbReference type="Ensembl" id="ENSACLT00000022742.2">
    <property type="protein sequence ID" value="ENSACLP00000022225.1"/>
    <property type="gene ID" value="ENSACLG00000015104.2"/>
</dbReference>
<dbReference type="SUPFAM" id="SSF82185">
    <property type="entry name" value="Histone H3 K4-specific methyltransferase SET7/9 N-terminal domain"/>
    <property type="match status" value="2"/>
</dbReference>
<evidence type="ECO:0000256" key="3">
    <source>
        <dbReference type="ARBA" id="ARBA00022490"/>
    </source>
</evidence>
<dbReference type="Bgee" id="ENSACLG00000015104">
    <property type="expression patterns" value="Expressed in testis and 3 other cell types or tissues"/>
</dbReference>
<keyword evidence="4" id="KW-0677">Repeat</keyword>
<name>A0A3P8PYU0_ASTCA</name>
<evidence type="ECO:0000313" key="10">
    <source>
        <dbReference type="Ensembl" id="ENSACLP00000022225.1"/>
    </source>
</evidence>
<keyword evidence="7" id="KW-0206">Cytoskeleton</keyword>
<evidence type="ECO:0000256" key="8">
    <source>
        <dbReference type="ARBA" id="ARBA00023273"/>
    </source>
</evidence>
<accession>A0A3P8PYU0</accession>
<evidence type="ECO:0000256" key="2">
    <source>
        <dbReference type="ARBA" id="ARBA00004430"/>
    </source>
</evidence>
<dbReference type="RefSeq" id="XP_026034773.1">
    <property type="nucleotide sequence ID" value="XM_026178988.1"/>
</dbReference>
<dbReference type="OMA" id="YEGDFVC"/>
<dbReference type="GeneID" id="113028584"/>
<reference evidence="10" key="3">
    <citation type="submission" date="2025-09" db="UniProtKB">
        <authorList>
            <consortium name="Ensembl"/>
        </authorList>
    </citation>
    <scope>IDENTIFICATION</scope>
</reference>
<evidence type="ECO:0000256" key="6">
    <source>
        <dbReference type="ARBA" id="ARBA00023069"/>
    </source>
</evidence>
<reference evidence="10" key="2">
    <citation type="submission" date="2025-08" db="UniProtKB">
        <authorList>
            <consortium name="Ensembl"/>
        </authorList>
    </citation>
    <scope>IDENTIFICATION</scope>
</reference>
<protein>
    <recommendedName>
        <fullName evidence="12">Radial spoke head 10 homolog B2</fullName>
    </recommendedName>
</protein>
<keyword evidence="5" id="KW-0282">Flagellum</keyword>
<dbReference type="PANTHER" id="PTHR46613:SF1">
    <property type="entry name" value="RADIAL SPOKE HEAD 10 HOMOLOG B-RELATED"/>
    <property type="match status" value="1"/>
</dbReference>
<dbReference type="GO" id="GO:0031514">
    <property type="term" value="C:motile cilium"/>
    <property type="evidence" value="ECO:0007669"/>
    <property type="project" value="UniProtKB-SubCell"/>
</dbReference>
<evidence type="ECO:0000256" key="5">
    <source>
        <dbReference type="ARBA" id="ARBA00022846"/>
    </source>
</evidence>
<dbReference type="GO" id="GO:0005930">
    <property type="term" value="C:axoneme"/>
    <property type="evidence" value="ECO:0007669"/>
    <property type="project" value="UniProtKB-SubCell"/>
</dbReference>
<dbReference type="OrthoDB" id="294378at2759"/>
<evidence type="ECO:0000256" key="4">
    <source>
        <dbReference type="ARBA" id="ARBA00022737"/>
    </source>
</evidence>
<evidence type="ECO:0000256" key="9">
    <source>
        <dbReference type="SAM" id="MobiDB-lite"/>
    </source>
</evidence>
<comment type="subcellular location">
    <subcellularLocation>
        <location evidence="1">Cell projection</location>
        <location evidence="1">Cilium</location>
        <location evidence="1">Flagellum</location>
    </subcellularLocation>
    <subcellularLocation>
        <location evidence="2">Cytoplasm</location>
        <location evidence="2">Cytoskeleton</location>
        <location evidence="2">Cilium axoneme</location>
    </subcellularLocation>
</comment>
<feature type="compositionally biased region" description="Basic and acidic residues" evidence="9">
    <location>
        <begin position="583"/>
        <end position="592"/>
    </location>
</feature>
<dbReference type="STRING" id="8154.ENSACLP00000022225"/>
<dbReference type="CTD" id="222967"/>
<reference evidence="10" key="1">
    <citation type="submission" date="2018-05" db="EMBL/GenBank/DDBJ databases">
        <authorList>
            <person name="Datahose"/>
        </authorList>
    </citation>
    <scope>NUCLEOTIDE SEQUENCE</scope>
</reference>
<proteinExistence type="predicted"/>
<organism evidence="10 11">
    <name type="scientific">Astatotilapia calliptera</name>
    <name type="common">Eastern happy</name>
    <name type="synonym">Chromis callipterus</name>
    <dbReference type="NCBI Taxonomy" id="8154"/>
    <lineage>
        <taxon>Eukaryota</taxon>
        <taxon>Metazoa</taxon>
        <taxon>Chordata</taxon>
        <taxon>Craniata</taxon>
        <taxon>Vertebrata</taxon>
        <taxon>Euteleostomi</taxon>
        <taxon>Actinopterygii</taxon>
        <taxon>Neopterygii</taxon>
        <taxon>Teleostei</taxon>
        <taxon>Neoteleostei</taxon>
        <taxon>Acanthomorphata</taxon>
        <taxon>Ovalentaria</taxon>
        <taxon>Cichlomorphae</taxon>
        <taxon>Cichliformes</taxon>
        <taxon>Cichlidae</taxon>
        <taxon>African cichlids</taxon>
        <taxon>Pseudocrenilabrinae</taxon>
        <taxon>Haplochromini</taxon>
        <taxon>Astatotilapia</taxon>
    </lineage>
</organism>
<dbReference type="Proteomes" id="UP000265100">
    <property type="component" value="Chromosome 8"/>
</dbReference>
<dbReference type="Pfam" id="PF02493">
    <property type="entry name" value="MORN"/>
    <property type="match status" value="10"/>
</dbReference>
<evidence type="ECO:0000256" key="1">
    <source>
        <dbReference type="ARBA" id="ARBA00004230"/>
    </source>
</evidence>
<keyword evidence="6" id="KW-0969">Cilium</keyword>
<sequence length="712" mass="81520">MTMSQIKLQNHPDSDEQPEDEGNYELPPLVILTEQRYEGETCEGQFHGQGVAYFEGGHVYKGMFSKGLMDGFGTFTRAAGLKYEGEFVHNIPMGQGTYTWADGSTYKGEVYNGIPHGTGTYKCTQNSLFYSGQWHQGKRHGKGTAYYNEEKNSWYKGDWVRNNREGCGLRCYPSGNTYSGEWKTNQRHGKGTMRWLNLGQKYVGAWQDGVQHGQGTHVWNLRRKDGSQYSQSNRYTGEFAQGQRHGWGTFYYAGGAIYEGEWKNNKKHGQGKFTLSDGRAFEGHFVDDQIITPNLRAHSAPLGAFPLSHSNSSLLGPDMALNIDCLLDMIPERKRDTERKQVEFVVLRQERELRSICSFYSRLGYAHSPVNTLLLSRLQFWRLLKDCNIHHHGITLTQIDRLIREDVDPAEIHSPFTPVLLRKLISYLVIVAHHIHSKDMVSPKHLLAACFSKLMTDDILPNAKNVKGFLFRQPDVGVVAMNYMKRCWEVFQLFCTATRDEQTMTCHHLLWMFKDFHLLDHKLTTRRLLEIINTESHNPDNLSASVDLEITFLEFFEVLLGCAEVTCEQVSETLKEDHRVFGSNTETRKDSPEVETGISSAQDGSQWDVKTEANEIPEPAEYTDDPEGEIMCRPAENNTKDCKLELKMKTVDEFFNHFFFPASDYYQLVTRNIMEEKHHPESQVALDKMKQKPNNAVRTTCSYHVLSFVGSV</sequence>
<evidence type="ECO:0000313" key="11">
    <source>
        <dbReference type="Proteomes" id="UP000265100"/>
    </source>
</evidence>
<keyword evidence="3" id="KW-0963">Cytoplasm</keyword>
<dbReference type="InterPro" id="IPR003409">
    <property type="entry name" value="MORN"/>
</dbReference>
<evidence type="ECO:0008006" key="12">
    <source>
        <dbReference type="Google" id="ProtNLM"/>
    </source>
</evidence>
<keyword evidence="11" id="KW-1185">Reference proteome</keyword>
<dbReference type="AlphaFoldDB" id="A0A3P8PYU0"/>
<keyword evidence="8" id="KW-0966">Cell projection</keyword>
<dbReference type="PANTHER" id="PTHR46613">
    <property type="entry name" value="RADIAL SPOKE HEAD 10 HOMOLOG B-RELATED"/>
    <property type="match status" value="1"/>
</dbReference>
<dbReference type="SMART" id="SM00698">
    <property type="entry name" value="MORN"/>
    <property type="match status" value="10"/>
</dbReference>